<protein>
    <recommendedName>
        <fullName evidence="6">Succinate dehydrogenase assembly factor 3</fullName>
        <shortName evidence="6">SDH assembly factor 3</shortName>
        <shortName evidence="6">SDHAF3</shortName>
    </recommendedName>
</protein>
<organism evidence="7 8">
    <name type="scientific">Fasciolopsis buskii</name>
    <dbReference type="NCBI Taxonomy" id="27845"/>
    <lineage>
        <taxon>Eukaryota</taxon>
        <taxon>Metazoa</taxon>
        <taxon>Spiralia</taxon>
        <taxon>Lophotrochozoa</taxon>
        <taxon>Platyhelminthes</taxon>
        <taxon>Trematoda</taxon>
        <taxon>Digenea</taxon>
        <taxon>Plagiorchiida</taxon>
        <taxon>Echinostomata</taxon>
        <taxon>Echinostomatoidea</taxon>
        <taxon>Fasciolidae</taxon>
        <taxon>Fasciolopsis</taxon>
    </lineage>
</organism>
<dbReference type="Proteomes" id="UP000728185">
    <property type="component" value="Unassembled WGS sequence"/>
</dbReference>
<evidence type="ECO:0000313" key="8">
    <source>
        <dbReference type="Proteomes" id="UP000728185"/>
    </source>
</evidence>
<evidence type="ECO:0000313" key="7">
    <source>
        <dbReference type="EMBL" id="KAA0192088.1"/>
    </source>
</evidence>
<evidence type="ECO:0000256" key="2">
    <source>
        <dbReference type="ARBA" id="ARBA00006020"/>
    </source>
</evidence>
<keyword evidence="4 6" id="KW-0496">Mitochondrion</keyword>
<dbReference type="GO" id="GO:0005759">
    <property type="term" value="C:mitochondrial matrix"/>
    <property type="evidence" value="ECO:0007669"/>
    <property type="project" value="UniProtKB-SubCell"/>
</dbReference>
<sequence length="132" mass="15083">MDVGQGLRALSHAERVRLLYKTILRLHRALPPKLSDLGNKYVKEEFHRHKHCRPEFVRSFMLEWSSYAMELSKQIRDACLTGSDKSYPMTIQFGRSLKVPSLDGFSDSQLQQLLTLAKEIHSGAGCTHNPDD</sequence>
<proteinExistence type="inferred from homology"/>
<evidence type="ECO:0000256" key="3">
    <source>
        <dbReference type="ARBA" id="ARBA00022946"/>
    </source>
</evidence>
<name>A0A8E0RXK2_9TREM</name>
<dbReference type="Pfam" id="PF13233">
    <property type="entry name" value="Complex1_LYR_2"/>
    <property type="match status" value="1"/>
</dbReference>
<dbReference type="GO" id="GO:0006105">
    <property type="term" value="P:succinate metabolic process"/>
    <property type="evidence" value="ECO:0007669"/>
    <property type="project" value="TreeGrafter"/>
</dbReference>
<evidence type="ECO:0000256" key="1">
    <source>
        <dbReference type="ARBA" id="ARBA00004305"/>
    </source>
</evidence>
<dbReference type="PANTHER" id="PTHR13137">
    <property type="entry name" value="DC11 ACN9 HOMOLOG"/>
    <property type="match status" value="1"/>
</dbReference>
<evidence type="ECO:0000256" key="4">
    <source>
        <dbReference type="ARBA" id="ARBA00023128"/>
    </source>
</evidence>
<dbReference type="InterPro" id="IPR008381">
    <property type="entry name" value="SDHAF3/Sdh7"/>
</dbReference>
<dbReference type="PANTHER" id="PTHR13137:SF6">
    <property type="entry name" value="SUCCINATE DEHYDROGENASE ASSEMBLY FACTOR 3, MITOCHONDRIAL"/>
    <property type="match status" value="1"/>
</dbReference>
<dbReference type="AlphaFoldDB" id="A0A8E0RXK2"/>
<comment type="function">
    <text evidence="6">Plays an essential role in the assembly of succinate dehydrogenase (SDH), an enzyme complex (also referred to as respiratory complex II) that is a component of both the tricarboxylic acid (TCA) cycle and the mitochondrial electron transport chain, and which couples the oxidation of succinate to fumarate with the reduction of ubiquinone (coenzyme Q) to ubiquinol. Promotes maturation of the iron-sulfur protein subunit of the SDH catalytic dimer, protecting it from the deleterious effects of oxidants. May act together with SDHAF1.</text>
</comment>
<gene>
    <name evidence="7" type="ORF">FBUS_07266</name>
</gene>
<reference evidence="7" key="1">
    <citation type="submission" date="2019-05" db="EMBL/GenBank/DDBJ databases">
        <title>Annotation for the trematode Fasciolopsis buski.</title>
        <authorList>
            <person name="Choi Y.-J."/>
        </authorList>
    </citation>
    <scope>NUCLEOTIDE SEQUENCE</scope>
    <source>
        <strain evidence="7">HT</strain>
        <tissue evidence="7">Whole worm</tissue>
    </source>
</reference>
<dbReference type="CDD" id="cd20270">
    <property type="entry name" value="Complex1_LYR_SDHAF3_LYRM10"/>
    <property type="match status" value="1"/>
</dbReference>
<keyword evidence="5 6" id="KW-0143">Chaperone</keyword>
<dbReference type="GO" id="GO:0034553">
    <property type="term" value="P:mitochondrial respiratory chain complex II assembly"/>
    <property type="evidence" value="ECO:0007669"/>
    <property type="project" value="UniProtKB-UniRule"/>
</dbReference>
<dbReference type="GO" id="GO:0005758">
    <property type="term" value="C:mitochondrial intermembrane space"/>
    <property type="evidence" value="ECO:0007669"/>
    <property type="project" value="TreeGrafter"/>
</dbReference>
<evidence type="ECO:0000256" key="6">
    <source>
        <dbReference type="RuleBase" id="RU368039"/>
    </source>
</evidence>
<accession>A0A8E0RXK2</accession>
<dbReference type="OrthoDB" id="278329at2759"/>
<keyword evidence="8" id="KW-1185">Reference proteome</keyword>
<dbReference type="EMBL" id="LUCM01005909">
    <property type="protein sequence ID" value="KAA0192088.1"/>
    <property type="molecule type" value="Genomic_DNA"/>
</dbReference>
<comment type="similarity">
    <text evidence="2 6">Belongs to the complex I LYR family. SDHAF3 subfamily.</text>
</comment>
<comment type="subunit">
    <text evidence="6">Interacts with the iron-sulfur protein subunit within the SDH catalytic dimer.</text>
</comment>
<comment type="subcellular location">
    <subcellularLocation>
        <location evidence="1 6">Mitochondrion matrix</location>
    </subcellularLocation>
</comment>
<keyword evidence="3" id="KW-0809">Transit peptide</keyword>
<comment type="caution">
    <text evidence="7">The sequence shown here is derived from an EMBL/GenBank/DDBJ whole genome shotgun (WGS) entry which is preliminary data.</text>
</comment>
<evidence type="ECO:0000256" key="5">
    <source>
        <dbReference type="ARBA" id="ARBA00023186"/>
    </source>
</evidence>